<proteinExistence type="predicted"/>
<sequence>MDRSDSSDVTRIFHLVRRFSDVYKYQYMLAIVDAFSDKRFKHTLVSVEDGSHFPRAVADKFSFFVLQTKDNSPIRGWLKLKHLIAFEQPDICISYDSECFAAQWIAKLGGVPHRFHIQHTFYPSSADMKGSLLNGLKSRFLAYSVEQVISSCRSNYQWFRSISRVPDHKLSLVRPGVDSKQLRPPVCLAYTNNINKPRSHTGITNDKFIVGIRVEKNQMFFLASVLRSYEQACKKSQEFRENTMVFIHGDSDKLGRILSNVLAKLPDITKNVKLADYGNDSFNFYCTTDIVIQKYAIAYPTEEMLKAMSMGVPVLGFCSPRIRTLLDRNDIESENVISVFSTASIVSAMMKLFLCPLERGRIGRQSREHIQHYFNFNIFKGHFSELLSPRSARPEGIVSEHIDNHTA</sequence>
<dbReference type="SUPFAM" id="SSF53756">
    <property type="entry name" value="UDP-Glycosyltransferase/glycogen phosphorylase"/>
    <property type="match status" value="1"/>
</dbReference>
<dbReference type="RefSeq" id="WP_068899969.1">
    <property type="nucleotide sequence ID" value="NZ_JBHUIF010000013.1"/>
</dbReference>
<dbReference type="GO" id="GO:0016757">
    <property type="term" value="F:glycosyltransferase activity"/>
    <property type="evidence" value="ECO:0007669"/>
    <property type="project" value="UniProtKB-ARBA"/>
</dbReference>
<keyword evidence="2" id="KW-1185">Reference proteome</keyword>
<reference evidence="1 2" key="1">
    <citation type="submission" date="2016-05" db="EMBL/GenBank/DDBJ databases">
        <title>Genomic Taxonomy of the Vibrionaceae.</title>
        <authorList>
            <person name="Gomez-Gil B."/>
            <person name="Enciso-Ibarra J."/>
        </authorList>
    </citation>
    <scope>NUCLEOTIDE SEQUENCE [LARGE SCALE GENOMIC DNA]</scope>
    <source>
        <strain evidence="1 2">CAIM 1920</strain>
    </source>
</reference>
<organism evidence="1 2">
    <name type="scientific">Veronia pacifica</name>
    <dbReference type="NCBI Taxonomy" id="1080227"/>
    <lineage>
        <taxon>Bacteria</taxon>
        <taxon>Pseudomonadati</taxon>
        <taxon>Pseudomonadota</taxon>
        <taxon>Gammaproteobacteria</taxon>
        <taxon>Vibrionales</taxon>
        <taxon>Vibrionaceae</taxon>
        <taxon>Veronia</taxon>
    </lineage>
</organism>
<evidence type="ECO:0000313" key="2">
    <source>
        <dbReference type="Proteomes" id="UP000094936"/>
    </source>
</evidence>
<protein>
    <recommendedName>
        <fullName evidence="3">Glycosyl transferase family 1 domain-containing protein</fullName>
    </recommendedName>
</protein>
<name>A0A1C3EPB9_9GAMM</name>
<dbReference type="STRING" id="1080227.A8L45_05260"/>
<evidence type="ECO:0000313" key="1">
    <source>
        <dbReference type="EMBL" id="ODA35087.1"/>
    </source>
</evidence>
<dbReference type="Proteomes" id="UP000094936">
    <property type="component" value="Unassembled WGS sequence"/>
</dbReference>
<gene>
    <name evidence="1" type="ORF">A8L45_05260</name>
</gene>
<evidence type="ECO:0008006" key="3">
    <source>
        <dbReference type="Google" id="ProtNLM"/>
    </source>
</evidence>
<dbReference type="EMBL" id="LYBM01000006">
    <property type="protein sequence ID" value="ODA35087.1"/>
    <property type="molecule type" value="Genomic_DNA"/>
</dbReference>
<dbReference type="AlphaFoldDB" id="A0A1C3EPB9"/>
<accession>A0A1C3EPB9</accession>
<dbReference type="Gene3D" id="3.40.50.2000">
    <property type="entry name" value="Glycogen Phosphorylase B"/>
    <property type="match status" value="2"/>
</dbReference>
<dbReference type="OrthoDB" id="9775208at2"/>
<comment type="caution">
    <text evidence="1">The sequence shown here is derived from an EMBL/GenBank/DDBJ whole genome shotgun (WGS) entry which is preliminary data.</text>
</comment>